<dbReference type="Gene3D" id="2.40.170.20">
    <property type="entry name" value="TonB-dependent receptor, beta-barrel domain"/>
    <property type="match status" value="1"/>
</dbReference>
<keyword evidence="5 11" id="KW-0812">Transmembrane</keyword>
<evidence type="ECO:0000256" key="3">
    <source>
        <dbReference type="ARBA" id="ARBA00022452"/>
    </source>
</evidence>
<keyword evidence="8 12" id="KW-0798">TonB box</keyword>
<evidence type="ECO:0000256" key="2">
    <source>
        <dbReference type="ARBA" id="ARBA00022448"/>
    </source>
</evidence>
<evidence type="ECO:0000259" key="14">
    <source>
        <dbReference type="Pfam" id="PF00593"/>
    </source>
</evidence>
<feature type="domain" description="TonB-dependent receptor plug" evidence="15">
    <location>
        <begin position="54"/>
        <end position="163"/>
    </location>
</feature>
<evidence type="ECO:0000256" key="11">
    <source>
        <dbReference type="PROSITE-ProRule" id="PRU01360"/>
    </source>
</evidence>
<dbReference type="PANTHER" id="PTHR32552:SF81">
    <property type="entry name" value="TONB-DEPENDENT OUTER MEMBRANE RECEPTOR"/>
    <property type="match status" value="1"/>
</dbReference>
<keyword evidence="3 11" id="KW-1134">Transmembrane beta strand</keyword>
<dbReference type="Pfam" id="PF00593">
    <property type="entry name" value="TonB_dep_Rec_b-barrel"/>
    <property type="match status" value="1"/>
</dbReference>
<evidence type="ECO:0000256" key="4">
    <source>
        <dbReference type="ARBA" id="ARBA00022496"/>
    </source>
</evidence>
<evidence type="ECO:0000313" key="16">
    <source>
        <dbReference type="EMBL" id="ROS01486.1"/>
    </source>
</evidence>
<keyword evidence="17" id="KW-1185">Reference proteome</keyword>
<evidence type="ECO:0000256" key="5">
    <source>
        <dbReference type="ARBA" id="ARBA00022692"/>
    </source>
</evidence>
<dbReference type="Pfam" id="PF07715">
    <property type="entry name" value="Plug"/>
    <property type="match status" value="1"/>
</dbReference>
<dbReference type="RefSeq" id="WP_123712273.1">
    <property type="nucleotide sequence ID" value="NZ_RKHR01000004.1"/>
</dbReference>
<sequence length="842" mass="91508">MISTRKQHLSTGFYFAALPLAIAAALPVSANANSGEEVVLEELIVTARKRVENVQEIPIAVSAFSADKLNEGGITNLANFGDRVPNIELENGNGSTGDANVYIRGVGQRETKSNLDSGVGIYLDGVYIPRASGALLDLNDVESVQILRGPQGTLFGKNTTGGALVITTNKPDDQLGGTAMLRAGNYDRLDFQGTINAPLIEDKLLSRVTYSSINRDGTTENVYDGKDYNDESRQAVQVQLRWLNSETITTDFNFTYTKTDQRSRGGPCVYSGTTPGSSPQEQSLLLINNGPTPQGLAPGITADGQAMNLYDACNQSSGDALDDWQFASDAVGGYNTSAFGASATVEWEVNDNLTFRSISAYRSLDEKVRDQELDFTSLPILSRHNTAPTTNQYISQELQLIGDLFDNKVQYVTGVFAFKEQGKENYNSTTGPSFGNYLLNPNDGSLTDINAIPGLENANAMLLLDAETRLKTDHLGGAIFGQADWRITENLTLTAGARYTYEQRKLALSKSSPNVTDFGMFVQDMNTFNPAIPANLIYIDPLGSGFNTDNYGYGTDAYQVKDSITDHAVTPMASIQYAFSEEGLAGLHIDAANTYLSASKGFRAGGLNEGVDQDLLDFDPETVVNLEWGLKIDALDRRLRANLAVFHMSYDDIQLTSIRTGGGGRPAPITINAAGAQLQGVELELTAIPFANFEVSYSGAFLDGEYDDFNDLDSSGQAIDRSHEDMVRAPNYNHFLSAQYFIHSALGTFVPRVEVQRKGETAYHLTAEGWDSGLWNSGSATIYNARLSWSNIDDDLMVTLYGRNLGNTYYVTGGTDVTNMLNVGNLTYGDPRTYGVEAHYSF</sequence>
<keyword evidence="4" id="KW-0410">Iron transport</keyword>
<dbReference type="OrthoDB" id="7051185at2"/>
<keyword evidence="2 11" id="KW-0813">Transport</keyword>
<keyword evidence="7" id="KW-0406">Ion transport</keyword>
<evidence type="ECO:0000256" key="13">
    <source>
        <dbReference type="SAM" id="SignalP"/>
    </source>
</evidence>
<dbReference type="GO" id="GO:0006826">
    <property type="term" value="P:iron ion transport"/>
    <property type="evidence" value="ECO:0007669"/>
    <property type="project" value="UniProtKB-KW"/>
</dbReference>
<evidence type="ECO:0000256" key="7">
    <source>
        <dbReference type="ARBA" id="ARBA00023065"/>
    </source>
</evidence>
<organism evidence="16 17">
    <name type="scientific">Sinobacterium caligoides</name>
    <dbReference type="NCBI Taxonomy" id="933926"/>
    <lineage>
        <taxon>Bacteria</taxon>
        <taxon>Pseudomonadati</taxon>
        <taxon>Pseudomonadota</taxon>
        <taxon>Gammaproteobacteria</taxon>
        <taxon>Cellvibrionales</taxon>
        <taxon>Spongiibacteraceae</taxon>
        <taxon>Sinobacterium</taxon>
    </lineage>
</organism>
<comment type="subcellular location">
    <subcellularLocation>
        <location evidence="1 11">Cell outer membrane</location>
        <topology evidence="1 11">Multi-pass membrane protein</topology>
    </subcellularLocation>
</comment>
<dbReference type="InterPro" id="IPR039426">
    <property type="entry name" value="TonB-dep_rcpt-like"/>
</dbReference>
<dbReference type="InterPro" id="IPR000531">
    <property type="entry name" value="Beta-barrel_TonB"/>
</dbReference>
<evidence type="ECO:0000256" key="12">
    <source>
        <dbReference type="RuleBase" id="RU003357"/>
    </source>
</evidence>
<dbReference type="InterPro" id="IPR012910">
    <property type="entry name" value="Plug_dom"/>
</dbReference>
<evidence type="ECO:0000313" key="17">
    <source>
        <dbReference type="Proteomes" id="UP000275394"/>
    </source>
</evidence>
<proteinExistence type="inferred from homology"/>
<keyword evidence="16" id="KW-0675">Receptor</keyword>
<feature type="signal peptide" evidence="13">
    <location>
        <begin position="1"/>
        <end position="30"/>
    </location>
</feature>
<dbReference type="PROSITE" id="PS52016">
    <property type="entry name" value="TONB_DEPENDENT_REC_3"/>
    <property type="match status" value="1"/>
</dbReference>
<reference evidence="16 17" key="1">
    <citation type="submission" date="2018-11" db="EMBL/GenBank/DDBJ databases">
        <title>Genomic Encyclopedia of Type Strains, Phase IV (KMG-IV): sequencing the most valuable type-strain genomes for metagenomic binning, comparative biology and taxonomic classification.</title>
        <authorList>
            <person name="Goeker M."/>
        </authorList>
    </citation>
    <scope>NUCLEOTIDE SEQUENCE [LARGE SCALE GENOMIC DNA]</scope>
    <source>
        <strain evidence="16 17">DSM 100316</strain>
    </source>
</reference>
<dbReference type="GO" id="GO:0009279">
    <property type="term" value="C:cell outer membrane"/>
    <property type="evidence" value="ECO:0007669"/>
    <property type="project" value="UniProtKB-SubCell"/>
</dbReference>
<name>A0A3N2DNZ3_9GAMM</name>
<dbReference type="EMBL" id="RKHR01000004">
    <property type="protein sequence ID" value="ROS01486.1"/>
    <property type="molecule type" value="Genomic_DNA"/>
</dbReference>
<keyword evidence="6" id="KW-0408">Iron</keyword>
<accession>A0A3N2DNZ3</accession>
<dbReference type="PANTHER" id="PTHR32552">
    <property type="entry name" value="FERRICHROME IRON RECEPTOR-RELATED"/>
    <property type="match status" value="1"/>
</dbReference>
<comment type="caution">
    <text evidence="16">The sequence shown here is derived from an EMBL/GenBank/DDBJ whole genome shotgun (WGS) entry which is preliminary data.</text>
</comment>
<evidence type="ECO:0000259" key="15">
    <source>
        <dbReference type="Pfam" id="PF07715"/>
    </source>
</evidence>
<feature type="chain" id="PRO_5018252374" evidence="13">
    <location>
        <begin position="31"/>
        <end position="842"/>
    </location>
</feature>
<feature type="domain" description="TonB-dependent receptor-like beta-barrel" evidence="14">
    <location>
        <begin position="306"/>
        <end position="805"/>
    </location>
</feature>
<evidence type="ECO:0000256" key="10">
    <source>
        <dbReference type="ARBA" id="ARBA00023237"/>
    </source>
</evidence>
<dbReference type="InterPro" id="IPR036942">
    <property type="entry name" value="Beta-barrel_TonB_sf"/>
</dbReference>
<keyword evidence="9 11" id="KW-0472">Membrane</keyword>
<evidence type="ECO:0000256" key="6">
    <source>
        <dbReference type="ARBA" id="ARBA00023004"/>
    </source>
</evidence>
<evidence type="ECO:0000256" key="8">
    <source>
        <dbReference type="ARBA" id="ARBA00023077"/>
    </source>
</evidence>
<keyword evidence="13" id="KW-0732">Signal</keyword>
<evidence type="ECO:0000256" key="1">
    <source>
        <dbReference type="ARBA" id="ARBA00004571"/>
    </source>
</evidence>
<protein>
    <submittedName>
        <fullName evidence="16">Iron complex outermembrane receptor protein</fullName>
    </submittedName>
</protein>
<dbReference type="AlphaFoldDB" id="A0A3N2DNZ3"/>
<comment type="similarity">
    <text evidence="11 12">Belongs to the TonB-dependent receptor family.</text>
</comment>
<evidence type="ECO:0000256" key="9">
    <source>
        <dbReference type="ARBA" id="ARBA00023136"/>
    </source>
</evidence>
<dbReference type="SUPFAM" id="SSF56935">
    <property type="entry name" value="Porins"/>
    <property type="match status" value="1"/>
</dbReference>
<dbReference type="Proteomes" id="UP000275394">
    <property type="component" value="Unassembled WGS sequence"/>
</dbReference>
<keyword evidence="10 11" id="KW-0998">Cell outer membrane</keyword>
<gene>
    <name evidence="16" type="ORF">EDC56_1928</name>
</gene>